<feature type="coiled-coil region" evidence="1">
    <location>
        <begin position="2452"/>
        <end position="2479"/>
    </location>
</feature>
<evidence type="ECO:0000256" key="2">
    <source>
        <dbReference type="SAM" id="MobiDB-lite"/>
    </source>
</evidence>
<accession>A0A2V2W940</accession>
<feature type="coiled-coil region" evidence="1">
    <location>
        <begin position="3764"/>
        <end position="3791"/>
    </location>
</feature>
<dbReference type="VEuPathDB" id="TriTrypDB:ECC02_006192"/>
<feature type="domain" description="Elongation factor 1 beta central acidic region eukaryote" evidence="3">
    <location>
        <begin position="3864"/>
        <end position="3892"/>
    </location>
</feature>
<dbReference type="VEuPathDB" id="TriTrypDB:TcCL_Unassigned04428"/>
<evidence type="ECO:0000259" key="3">
    <source>
        <dbReference type="SMART" id="SM01182"/>
    </source>
</evidence>
<comment type="caution">
    <text evidence="4">The sequence shown here is derived from an EMBL/GenBank/DDBJ whole genome shotgun (WGS) entry which is preliminary data.</text>
</comment>
<dbReference type="VEuPathDB" id="TriTrypDB:TCDM_03911"/>
<reference evidence="4 5" key="1">
    <citation type="journal article" date="2018" name="Microb. Genom.">
        <title>Expanding an expanded genome: long-read sequencing of Trypanosoma cruzi.</title>
        <authorList>
            <person name="Berna L."/>
            <person name="Rodriguez M."/>
            <person name="Chiribao M.L."/>
            <person name="Parodi-Talice A."/>
            <person name="Pita S."/>
            <person name="Rijo G."/>
            <person name="Alvarez-Valin F."/>
            <person name="Robello C."/>
        </authorList>
    </citation>
    <scope>NUCLEOTIDE SEQUENCE [LARGE SCALE GENOMIC DNA]</scope>
    <source>
        <strain evidence="4 5">TCC</strain>
    </source>
</reference>
<feature type="region of interest" description="Disordered" evidence="2">
    <location>
        <begin position="1"/>
        <end position="23"/>
    </location>
</feature>
<dbReference type="VEuPathDB" id="TriTrypDB:Tc_MARK_1156"/>
<dbReference type="VEuPathDB" id="TriTrypDB:Tc_MARK_831"/>
<proteinExistence type="predicted"/>
<feature type="domain" description="Elongation factor 1 beta central acidic region eukaryote" evidence="3">
    <location>
        <begin position="3208"/>
        <end position="3236"/>
    </location>
</feature>
<dbReference type="VEuPathDB" id="TriTrypDB:TcG_02536"/>
<dbReference type="Pfam" id="PF24610">
    <property type="entry name" value="DUF7623"/>
    <property type="match status" value="35"/>
</dbReference>
<sequence length="5143" mass="570977">MAEKRDRDLAARDRQGFTAREAALLEDEAPHAIVERQREHRLGLDHDEAEPLEAALLEDEAPHAIVERQREHRLGLDHDEAEPLEAALYSDREGEPIFMAEKRDRDLAARDRQGFTAREAALLEDEAPHAIVERQREHRLGLDHDEAQPLEAALLEDETPHAIVERQREHRLGLDHDEAEPLEAALLEDEAPHAIVERQREHRLGLDHDEAEPLEAALLEDEAPHAIVERQREHRLGLDHDEAQPLEAALLEDEAPHAIVERQREHRLGLDHDEAQPLEAALLEDEAPHAIVERQREHRLGLDHDEAQPLEAALLEDEAPHAIVERQREHRLGLDHDEAQPLEAALLEDEAPHAIVERQREHRLGLDHDEAQPLEAALLEDEAPHAIVERQREHRLGLDHDEAQPLEAALLEDEAPHAIVERQREHRLGLDHDEAEPLEAALYSDREGEPIFMAEKRDRDLAARDRQGFTAREAALLEDEAPHAIVERQREHRLGLDHDEAQPLEAALLEDEAPHAIVERQREHRLGLDHDEAQPLEAALLEDEAPHAIVERQREHRLGLDHDEAEPLEAARKRRGKPLQPDGLFAFDDVELDDREVSDYRARRQRQRHARQLHACIIPEGETGEIIYEDAQLPQKPLTASSVVKSDPYFQELGVLRDALVVEGREVNDPAIQCVEEQMRRRMQQLRSDERKAAKAEARREQWLLEQHPYLDGVAVAGLPLSKLGLSEDEEFMKLAEERTVLAASPEKNAEALAAKEQCLRARAAQLAAAVVRQEAALREQMPYLMHLPFDVALRELHLESNPEFVALLAKHAALCEDPDRAGGAEAKRLERAMRDVAKRLAEDVVEARRRALVETENLHEKYPCLPEEPAPGVAIVEVGLMEDPVFRALSHELDGLRADPAKNAEQIAATERAVRARAMELGSAKLQATEEEQRKYPFLPRRVDDVLMSDLHLAEDGVFQELVARRDALVATGPGSNPELLTATERQLRGRASELAAANKAVDAFRADEDEAVRARNPFLESNEVKLVPLREFGLPSDPTYAALANERLQLMQSPVRNAAAIAATEEALRGRVEELALARVAAEDVLLAKYPFFATLPGAVLLANEDVKRSPLFATLAARYEELAAQPEVDESELETVKEALLQSAARLLSEEKEAEQAAAEARNALHAQYPMCARDVGDVVAKDPTIAGLIARRSELLKDPVGNSDAIADVDNILHRRGLEVEAARKRRGKPLQPDGLFAFDDVELDDREVSDYRARRQRQRHARQLHACIIPEGETGEIIYEDAQLPQKPLTASSVVKSDPYFQELGVLRDALVVEGREVNAPVIQCVEEQMRRRMQQLRSDERKAAKAEARREQWLLEQHPYLDGVAVAGLPLSKLGLSEDEEFMKLAEERTVLAASPEKNAEALAAKEQCLKARAAQLAAAVVRQEAALREQMPYLMHLPFDVALRELHLESNPEFVALLAKHAALCEDPDRAGGAEAKRLERAMRDVAKRLAEDVVEARRRALVETENLHEKYPCLPEEPAPGVAIVEVGLKEDPVFRALSHELDGLRADPAKNAEQIAATERAVRARAMELGSAKLQATEEEQRKYPFLPRRVDDVLMSDLHLAEDGVFQELVARRDALVATGPGSNPELLTATERQLRGRASELAAANKAVDAFRADEDEAVRARNPFLESNEVKLVPLREFGLPSDPTYAALANERLQLMQSPVKNAAAIAATEEALRGRVEELALARVAAEDVLLAKYPFFATLPGAVLLANEDVKRSPLFATLAARYEELAAQPEVDESELETVKEALLQSAARLLSEEKEAEQAAAEARNALHAQYPMCARDVGDVVAKDPTIAGLIARRSELLKDPVGNSDAIADVDNILHRRGLEVEAARKRRGKPLQPDGLFAFDDVELDDREVSDYRARRQRQRHARQLHACIIPEGETGEIIYEDAQLPQKPLIASSVVKSDPYFQELGVLRDALVVEGREVNAPAIQCVEEQMRRRMQQLRSDERKAAKAEARREQWLLEQHPYLDGVAVAGLPLSKLGLSEDEEFMKLAEERTVLAASPEKNAEALAAKEQCLRARAAQLAAAVVRQEAALREQMPYLMHLPFDVALRELHLESNPEFVALLAKHAALCEDPDRAGGAEAKRLERAMRDVAKRLAEDVVEARRRALVETENLHEKYPCLPEEPAPGVAIVEVGLMEDPVFRALSHELDGLRADPAKNAEQIAATERAVRARAMELGSAKLQATEEEQRKYPFLPRRVDDVLMSDLRLAEDGVFQELVARRDALVATGPGSNPELLTATERQLRGRASELAAANKAVDAFRADEDEAVRARNPFLESNEVKLVPLREFGLPSDPTYAALANERLQLMQSPVRNAAAIAATEEALRGRVEELALARVAAEDVLLAKYPFFATLPGAVLLANEDVKRSPLFATLAARYEELAAQPEVDESELETVKEALLQSAARLLSEEKEAEQAAAEARNALHAQYPMCARDVGDVVAKDPTIAGLIARRSELLKDPVGNSDAIADVDNILHRRGLEVEAARKRRGKPLQPDGLFAFDDVELDDREVSDYRARRQRQRHARQLHACIIPEGETGEIIYEDAQLPQKPLIASSVVKSDPYFQELGVLRDALVVEGREVNAPAIQCVEEQMRRRMQQLRSDERKAAKAEARREQWLLEQHPYLDGVAVAGLPLSKLGLSEDEEFMKLAEERTVLAASPEKNAEALAAKEQCLRARAAQLAAAVVRQEAALREQMPYLMHLPFDVALRELHLESNPEFVALLAKHAALCEDPDRAGGAEAKRLERAMRDVAKRLAEDVVEARRRALVETENLHEKYPCLPEEPAPGVAIVEVGLMEDPVFRALSHELDGLRADPAKNAEQIAATERAVRARAMELGSAKLQATEEEQRKYPFLPRRVDDVLMSDLRLAEDGVFQELVARRDALVATGPGSNPELLTATERQLRGRASELAAANKAVDAFRADEDEAVRARNPFLESNEVKLVPLREFGLPSDPTYAALANERLQLMQSPVRNAAAIAATEEALRGRVEELALARVAAEDVLLAKYPFFATLPGAVLLANEDVKRSPLFATLAARYEELAAQPEVDESELETVKEALLQSAARLLSEEKEAEQAAAEARNALHAQYPMCARDVGDVVAKDPTIAGLIARRSELLKDPVGNSDAIADVDNILHRRGLEVEAARKRRGKPLQPDGLFAFDDVELDDREVSDYRARRQRQRHARQLHACIIPEGETGEIIYEDAQLPQKPLIASSVVKSDPYFQELGVLRDALVVEGREVNAPAIQCVEEQMRRRMQQLRSDERKAAKAEARREQWLLEQHPYLDGVAVAGLPLSKLGLSEDEEFMKLAEERTVLAASPEKNAEALAAKEQCLRARAAQLAAAVVRQEAALREQMPYLMHLPFDVALRELHLESNPEFVALLAKHAALCEDPDRAGGAEAKRLERAMRDVAKRLAEDVVEARRRALVETENLHEKYPCLPEEPAPGVAIVEVGLMEDPVFRALSHELDGLRADPAKNAEQIAATERAVRARAMELGSAKLQATEEEQRKYPFLPRRVDDVLMSDLRLAEDGVFQELVARRDALVATGPGSNPELLTATERQLRGRASELAAANKAVDAFRADEDEAVRARNPFLESNEVKLVPLREFGLPSDPTYAALANERLQLMQSPVRNAAAIAATEEALRGRVEELALARVAAEDVLLAKYPFFATLPGAVLLANEDVKRSPLFATLAARYEELAAQPEVDESELETVKEALLQSAARLLSEEKEAEQAAAEARNALHAQYPMCARDVGDVVAKDPTIAGLIARRSELLKDPVGNSDAIADVDNILHRRGLEVEAARKRRGKPLQPDGLFAFDDVELDDREVSDYRARRQRQRHARQLHACIIPEGETGEIIYEDAQLPQKPLIASSVVKSDPYFQELGVLRDALVVEGREVNAPAIQCVEEQMRRRMQQLRSDERKAAKAEARREQWLLEQHPYLDGVAVAGLPLSKLGLSEDEEFMKLAEERTVLAASPEKNAEALAAKEQCLRARAAQLAAAVVRQEAALREQMPYLMHLPFDVALRELHLESNPEFVALLAKHAALCEDPDRAGGAEAKRLERAMRDVAKRLAEDVVEARRRALVETENLHEKYPCLPEEPAPGVAIVEVGLMEDPVFRALSHELDGLRADPAKNAEQIAATERAVRARAMELGSAKLQATEEEQRKYPFLPRRVDDVLMSDLHLAEDGVFQELVARRDALVATGPGSNPELLTATERQLRGRASELAAANKAVDAFRADEDEAVRARNPFLESNEVKLVPLREFGLPSDPTYAALANERLQLMQSPVRNAAAIAATEEALRGRVEELALARVAAEDVLLAKYPFFATLPGAVLLANEDVKRSPLFATLAARYEELAAQPEVDESELETVKEALLQSAARLLSEEKEAEQAAAEARNALHAQYPMCARDVGDVVAKDPTIAGLIARRSELLKDPVGNSDAIADVDNILHRRGLEVEAARKRRGKPLQPDGLFAFDDVELDDREVSDYRARRQRQRHARQLHACIIPEGETGEIIYEDAQLPQKPLIASSVVKSDPYFQELGVLRDALVVEGREVNAPAIQCVEEQMRRRMQQLRSDERKAAKAEARREQWLLEQHPYLDGVAVAGLPLSKLGLSEDEEFMKLAEERTVLAASPEKNAEALAAKEQCLRARAAQLAAAVVRQEAALREQMPYLMHLPFDVALRELHLESNPEFVALLAKHAALCEDPDRAGGAEAKRLERAMRDVAKRLAEDVVEARRRALVETENLHEKYPCLPEEPAPGVAIVEVGLMEDPVFRALSHELDGLRADPAKNAEQIAATERAVRARAMELGSAKLQATEEEQRKYPFLPRRVDDVLMSDLHLAEDGVFQELVARRDALVATGPGSNPELLTATERQLRGRASELAAANKAVDAFRADEDEAVRARNPFLESNEVKLVPLREFGLPSDPTYAALANERLQLMQSPVRNAAAIAATEEALRGRVEELALARVAAEDVLLAKYPFFATLPGAVLLANEDVKRSPLFATLAARYEELAAQPEVDESELETVKEALLQSAARLLSEEKEAEQAAAEARNALHAQYPMCARDVGDVVAKDPTIAGLIARRSELLKDPVGNQ</sequence>
<feature type="coiled-coil region" evidence="1">
    <location>
        <begin position="4420"/>
        <end position="4447"/>
    </location>
</feature>
<dbReference type="VEuPathDB" id="TriTrypDB:C4B63_53g146"/>
<dbReference type="VEuPathDB" id="TriTrypDB:BCY84_16030"/>
<feature type="domain" description="Elongation factor 1 beta central acidic region eukaryote" evidence="3">
    <location>
        <begin position="584"/>
        <end position="612"/>
    </location>
</feature>
<organism evidence="4 5">
    <name type="scientific">Trypanosoma cruzi</name>
    <dbReference type="NCBI Taxonomy" id="5693"/>
    <lineage>
        <taxon>Eukaryota</taxon>
        <taxon>Discoba</taxon>
        <taxon>Euglenozoa</taxon>
        <taxon>Kinetoplastea</taxon>
        <taxon>Metakinetoplastina</taxon>
        <taxon>Trypanosomatida</taxon>
        <taxon>Trypanosomatidae</taxon>
        <taxon>Trypanosoma</taxon>
        <taxon>Schizotrypanum</taxon>
    </lineage>
</organism>
<evidence type="ECO:0000313" key="5">
    <source>
        <dbReference type="Proteomes" id="UP000246078"/>
    </source>
</evidence>
<feature type="coiled-coil region" evidence="1">
    <location>
        <begin position="3108"/>
        <end position="3135"/>
    </location>
</feature>
<dbReference type="SMART" id="SM01182">
    <property type="entry name" value="EF-1_beta_acid"/>
    <property type="match status" value="7"/>
</dbReference>
<gene>
    <name evidence="4" type="ORF">C3747_146g47</name>
</gene>
<dbReference type="VEuPathDB" id="TriTrypDB:C4B63_83g91"/>
<dbReference type="VEuPathDB" id="TriTrypDB:TcBrA4_0116940"/>
<evidence type="ECO:0000256" key="1">
    <source>
        <dbReference type="SAM" id="Coils"/>
    </source>
</evidence>
<keyword evidence="1" id="KW-0175">Coiled coil</keyword>
<feature type="coiled-coil region" evidence="1">
    <location>
        <begin position="5076"/>
        <end position="5103"/>
    </location>
</feature>
<dbReference type="Proteomes" id="UP000246078">
    <property type="component" value="Unassembled WGS sequence"/>
</dbReference>
<feature type="compositionally biased region" description="Basic and acidic residues" evidence="2">
    <location>
        <begin position="1"/>
        <end position="15"/>
    </location>
</feature>
<feature type="coiled-coil region" evidence="1">
    <location>
        <begin position="1796"/>
        <end position="1823"/>
    </location>
</feature>
<dbReference type="VEuPathDB" id="TriTrypDB:TcCLB.508837.80"/>
<dbReference type="VEuPathDB" id="TriTrypDB:TcG_02104"/>
<dbReference type="VEuPathDB" id="TriTrypDB:TcCL_ESM09294"/>
<dbReference type="VEuPathDB" id="TriTrypDB:C3747_146g47"/>
<feature type="coiled-coil region" evidence="1">
    <location>
        <begin position="1140"/>
        <end position="1167"/>
    </location>
</feature>
<dbReference type="VEuPathDB" id="TriTrypDB:TcBrA4_0116990"/>
<protein>
    <recommendedName>
        <fullName evidence="3">Elongation factor 1 beta central acidic region eukaryote domain-containing protein</fullName>
    </recommendedName>
</protein>
<dbReference type="VEuPathDB" id="TriTrypDB:TcYC6_0055950"/>
<feature type="domain" description="Elongation factor 1 beta central acidic region eukaryote" evidence="3">
    <location>
        <begin position="2552"/>
        <end position="2580"/>
    </location>
</feature>
<dbReference type="InterPro" id="IPR056040">
    <property type="entry name" value="DUF7623"/>
</dbReference>
<dbReference type="VEuPathDB" id="TriTrypDB:C4B63_53g139"/>
<evidence type="ECO:0000313" key="4">
    <source>
        <dbReference type="EMBL" id="PWV04687.1"/>
    </source>
</evidence>
<feature type="domain" description="Elongation factor 1 beta central acidic region eukaryote" evidence="3">
    <location>
        <begin position="1896"/>
        <end position="1924"/>
    </location>
</feature>
<dbReference type="VEuPathDB" id="TriTrypDB:TcBrA4_0126380"/>
<feature type="domain" description="Elongation factor 1 beta central acidic region eukaryote" evidence="3">
    <location>
        <begin position="4520"/>
        <end position="4548"/>
    </location>
</feature>
<feature type="domain" description="Elongation factor 1 beta central acidic region eukaryote" evidence="3">
    <location>
        <begin position="1240"/>
        <end position="1268"/>
    </location>
</feature>
<dbReference type="VEuPathDB" id="TriTrypDB:TcCL_Unassigned05034"/>
<name>A0A2V2W940_TRYCR</name>
<dbReference type="InterPro" id="IPR018940">
    <property type="entry name" value="EF-1_beta_acid_region_euk"/>
</dbReference>
<dbReference type="EMBL" id="PRFC01000146">
    <property type="protein sequence ID" value="PWV04687.1"/>
    <property type="molecule type" value="Genomic_DNA"/>
</dbReference>